<dbReference type="EMBL" id="LN831790">
    <property type="protein sequence ID" value="CQR60313.1"/>
    <property type="molecule type" value="Genomic_DNA"/>
</dbReference>
<protein>
    <submittedName>
        <fullName evidence="2">Uncharacterized protein</fullName>
    </submittedName>
</protein>
<feature type="region of interest" description="Disordered" evidence="1">
    <location>
        <begin position="1"/>
        <end position="30"/>
    </location>
</feature>
<organism evidence="2 3">
    <name type="scientific">Streptomyces leeuwenhoekii</name>
    <dbReference type="NCBI Taxonomy" id="1437453"/>
    <lineage>
        <taxon>Bacteria</taxon>
        <taxon>Bacillati</taxon>
        <taxon>Actinomycetota</taxon>
        <taxon>Actinomycetes</taxon>
        <taxon>Kitasatosporales</taxon>
        <taxon>Streptomycetaceae</taxon>
        <taxon>Streptomyces</taxon>
    </lineage>
</organism>
<gene>
    <name evidence="2" type="primary">sle_08500</name>
</gene>
<proteinExistence type="predicted"/>
<accession>A0A0F7VPC3</accession>
<dbReference type="RefSeq" id="WP_029381271.1">
    <property type="nucleotide sequence ID" value="NZ_AZSD01000030.1"/>
</dbReference>
<evidence type="ECO:0000313" key="3">
    <source>
        <dbReference type="Proteomes" id="UP000035016"/>
    </source>
</evidence>
<dbReference type="AlphaFoldDB" id="A0A0F7VPC3"/>
<evidence type="ECO:0000256" key="1">
    <source>
        <dbReference type="SAM" id="MobiDB-lite"/>
    </source>
</evidence>
<sequence length="127" mass="12936">MSTLVPRSRRRRFPEPGAAAPRQPLDRAKVGRRAVGMTAAEAAVALEDARLQPGPTACTDAIGSLPAAVRALLAALARTGGPAADGELEFADRLAQAAPAATDALAAWLHRVLAPAEPVEAGEGGAR</sequence>
<evidence type="ECO:0000313" key="2">
    <source>
        <dbReference type="EMBL" id="CQR60313.1"/>
    </source>
</evidence>
<reference evidence="2 3" key="1">
    <citation type="submission" date="2015-02" db="EMBL/GenBank/DDBJ databases">
        <authorList>
            <person name="Gomez-Escribano P.J."/>
        </authorList>
    </citation>
    <scope>NUCLEOTIDE SEQUENCE [LARGE SCALE GENOMIC DNA]</scope>
    <source>
        <strain evidence="3">C34 (DSM 42122 / NRRL B-24963)</strain>
    </source>
</reference>
<dbReference type="Proteomes" id="UP000035016">
    <property type="component" value="Chromosome Chromosome"/>
</dbReference>
<dbReference type="KEGG" id="sle:sle_08500"/>
<name>A0A0F7VPC3_STRLW</name>